<dbReference type="Proteomes" id="UP001157440">
    <property type="component" value="Unassembled WGS sequence"/>
</dbReference>
<comment type="caution">
    <text evidence="2">The sequence shown here is derived from an EMBL/GenBank/DDBJ whole genome shotgun (WGS) entry which is preliminary data.</text>
</comment>
<gene>
    <name evidence="2" type="ORF">GCM10007890_14710</name>
</gene>
<proteinExistence type="predicted"/>
<dbReference type="PANTHER" id="PTHR34227:SF1">
    <property type="entry name" value="DIMETHYL SULFOXIDE REDUCTASE CHAPERONE-RELATED"/>
    <property type="match status" value="1"/>
</dbReference>
<sequence length="200" mass="21595">MESEALGGARVDDVDGLRARHYDLLAVLLGRPPSQDLLDTLAGLSGGEGILGQHVADLSRAAAEATGAGVEREFFALFIGVGRGELLPYASYYLTGFLNERPLALVREDLAALGLSRAEAMSEPEDHLAFLMEVMAGLAGGRFEAGPDVQARFFGRHLVPWADRFFGDLERAKNARFYRAVGSLGRTFMEVEAEAFAMDS</sequence>
<evidence type="ECO:0008006" key="4">
    <source>
        <dbReference type="Google" id="ProtNLM"/>
    </source>
</evidence>
<dbReference type="InterPro" id="IPR036411">
    <property type="entry name" value="TorD-like_sf"/>
</dbReference>
<dbReference type="SUPFAM" id="SSF89155">
    <property type="entry name" value="TorD-like"/>
    <property type="match status" value="1"/>
</dbReference>
<organism evidence="2 3">
    <name type="scientific">Methylobacterium tardum</name>
    <dbReference type="NCBI Taxonomy" id="374432"/>
    <lineage>
        <taxon>Bacteria</taxon>
        <taxon>Pseudomonadati</taxon>
        <taxon>Pseudomonadota</taxon>
        <taxon>Alphaproteobacteria</taxon>
        <taxon>Hyphomicrobiales</taxon>
        <taxon>Methylobacteriaceae</taxon>
        <taxon>Methylobacterium</taxon>
    </lineage>
</organism>
<evidence type="ECO:0000256" key="1">
    <source>
        <dbReference type="ARBA" id="ARBA00023186"/>
    </source>
</evidence>
<dbReference type="Pfam" id="PF02613">
    <property type="entry name" value="Nitrate_red_del"/>
    <property type="match status" value="1"/>
</dbReference>
<dbReference type="PANTHER" id="PTHR34227">
    <property type="entry name" value="CHAPERONE PROTEIN YCDY"/>
    <property type="match status" value="1"/>
</dbReference>
<protein>
    <recommendedName>
        <fullName evidence="4">Molecular chaperone TorD</fullName>
    </recommendedName>
</protein>
<keyword evidence="1" id="KW-0143">Chaperone</keyword>
<evidence type="ECO:0000313" key="2">
    <source>
        <dbReference type="EMBL" id="GLS69458.1"/>
    </source>
</evidence>
<dbReference type="Gene3D" id="1.10.3480.10">
    <property type="entry name" value="TorD-like"/>
    <property type="match status" value="1"/>
</dbReference>
<evidence type="ECO:0000313" key="3">
    <source>
        <dbReference type="Proteomes" id="UP001157440"/>
    </source>
</evidence>
<dbReference type="InterPro" id="IPR020945">
    <property type="entry name" value="DMSO/NO3_reduct_chaperone"/>
</dbReference>
<dbReference type="InterPro" id="IPR050289">
    <property type="entry name" value="TorD/DmsD_chaperones"/>
</dbReference>
<dbReference type="EMBL" id="BSPL01000011">
    <property type="protein sequence ID" value="GLS69458.1"/>
    <property type="molecule type" value="Genomic_DNA"/>
</dbReference>
<reference evidence="3" key="1">
    <citation type="journal article" date="2019" name="Int. J. Syst. Evol. Microbiol.">
        <title>The Global Catalogue of Microorganisms (GCM) 10K type strain sequencing project: providing services to taxonomists for standard genome sequencing and annotation.</title>
        <authorList>
            <consortium name="The Broad Institute Genomics Platform"/>
            <consortium name="The Broad Institute Genome Sequencing Center for Infectious Disease"/>
            <person name="Wu L."/>
            <person name="Ma J."/>
        </authorList>
    </citation>
    <scope>NUCLEOTIDE SEQUENCE [LARGE SCALE GENOMIC DNA]</scope>
    <source>
        <strain evidence="3">NBRC 103632</strain>
    </source>
</reference>
<accession>A0AA37TDZ9</accession>
<keyword evidence="3" id="KW-1185">Reference proteome</keyword>
<name>A0AA37TDZ9_9HYPH</name>
<dbReference type="AlphaFoldDB" id="A0AA37TDZ9"/>